<evidence type="ECO:0000313" key="3">
    <source>
        <dbReference type="Proteomes" id="UP000196581"/>
    </source>
</evidence>
<dbReference type="InterPro" id="IPR002477">
    <property type="entry name" value="Peptidoglycan-bd-like"/>
</dbReference>
<sequence>MTPHNSTFQLGASDTVLLTVKAQLSRLGYDVGDSSSAEFDHDLDSTIKHFQQRRGLFPDGVLGQQTFEQIELARHQLGDRILRFDPVRPFSGDDVAELQSKLSDLGLYASRIDFTFAETTDAAVRDLQKNLGLNVDGVAGPRTLRGLEAVTRGSASGNIFALQEKARLQSSGPSLSGRTFVIDSAPTLPMTDDTQLVADHTSSAYDYSMDIAQRISGRLAAVGASPFVLDADERAASDLLDSRASTLISVSQDFHTNPSANGVATFYFGTATGQPSPIGKRLAELIQREILSRTDFLDCGSHARSWKSLHEYTTPTVHVVVGYITNDDDRQRLHSARVRDSIAESVAVALQRLYLTEAADPVTGTVDLVALREMIARKSDENTAD</sequence>
<evidence type="ECO:0000313" key="2">
    <source>
        <dbReference type="EMBL" id="SLM90645.1"/>
    </source>
</evidence>
<dbReference type="Pfam" id="PF01471">
    <property type="entry name" value="PG_binding_1"/>
    <property type="match status" value="2"/>
</dbReference>
<dbReference type="SMART" id="SM00646">
    <property type="entry name" value="Ami_3"/>
    <property type="match status" value="1"/>
</dbReference>
<dbReference type="Pfam" id="PF01520">
    <property type="entry name" value="Amidase_3"/>
    <property type="match status" value="1"/>
</dbReference>
<dbReference type="GO" id="GO:0008745">
    <property type="term" value="F:N-acetylmuramoyl-L-alanine amidase activity"/>
    <property type="evidence" value="ECO:0007669"/>
    <property type="project" value="UniProtKB-EC"/>
</dbReference>
<keyword evidence="3" id="KW-1185">Reference proteome</keyword>
<dbReference type="GO" id="GO:0009253">
    <property type="term" value="P:peptidoglycan catabolic process"/>
    <property type="evidence" value="ECO:0007669"/>
    <property type="project" value="InterPro"/>
</dbReference>
<dbReference type="Proteomes" id="UP000196581">
    <property type="component" value="Unassembled WGS sequence"/>
</dbReference>
<dbReference type="RefSeq" id="WP_087003891.1">
    <property type="nucleotide sequence ID" value="NZ_FWFF01000001.1"/>
</dbReference>
<feature type="domain" description="MurNAc-LAA" evidence="1">
    <location>
        <begin position="236"/>
        <end position="351"/>
    </location>
</feature>
<evidence type="ECO:0000259" key="1">
    <source>
        <dbReference type="SMART" id="SM00646"/>
    </source>
</evidence>
<organism evidence="2 3">
    <name type="scientific">Brevibacterium yomogidense</name>
    <dbReference type="NCBI Taxonomy" id="946573"/>
    <lineage>
        <taxon>Bacteria</taxon>
        <taxon>Bacillati</taxon>
        <taxon>Actinomycetota</taxon>
        <taxon>Actinomycetes</taxon>
        <taxon>Micrococcales</taxon>
        <taxon>Brevibacteriaceae</taxon>
        <taxon>Brevibacterium</taxon>
    </lineage>
</organism>
<name>A0A1X6WXS8_9MICO</name>
<protein>
    <submittedName>
        <fullName evidence="2">N-acetylmuramoyl-L-alanine amidase</fullName>
        <ecNumber evidence="2">3.5.1.28</ecNumber>
    </submittedName>
</protein>
<reference evidence="3" key="1">
    <citation type="submission" date="2017-02" db="EMBL/GenBank/DDBJ databases">
        <authorList>
            <person name="Dridi B."/>
        </authorList>
    </citation>
    <scope>NUCLEOTIDE SEQUENCE [LARGE SCALE GENOMIC DNA]</scope>
    <source>
        <strain evidence="3">B Co 03.10</strain>
    </source>
</reference>
<dbReference type="SUPFAM" id="SSF53187">
    <property type="entry name" value="Zn-dependent exopeptidases"/>
    <property type="match status" value="1"/>
</dbReference>
<keyword evidence="2" id="KW-0378">Hydrolase</keyword>
<dbReference type="InterPro" id="IPR036365">
    <property type="entry name" value="PGBD-like_sf"/>
</dbReference>
<dbReference type="SUPFAM" id="SSF47090">
    <property type="entry name" value="PGBD-like"/>
    <property type="match status" value="2"/>
</dbReference>
<dbReference type="EC" id="3.5.1.28" evidence="2"/>
<dbReference type="Gene3D" id="3.40.630.40">
    <property type="entry name" value="Zn-dependent exopeptidases"/>
    <property type="match status" value="1"/>
</dbReference>
<dbReference type="EMBL" id="FWFF01000001">
    <property type="protein sequence ID" value="SLM90645.1"/>
    <property type="molecule type" value="Genomic_DNA"/>
</dbReference>
<dbReference type="Gene3D" id="1.10.101.10">
    <property type="entry name" value="PGBD-like superfamily/PGBD"/>
    <property type="match status" value="2"/>
</dbReference>
<dbReference type="AlphaFoldDB" id="A0A1X6WXS8"/>
<dbReference type="InterPro" id="IPR036366">
    <property type="entry name" value="PGBDSf"/>
</dbReference>
<dbReference type="CDD" id="cd02696">
    <property type="entry name" value="MurNAc-LAA"/>
    <property type="match status" value="1"/>
</dbReference>
<dbReference type="InterPro" id="IPR002508">
    <property type="entry name" value="MurNAc-LAA_cat"/>
</dbReference>
<gene>
    <name evidence="2" type="ORF">FM105_02130</name>
</gene>
<accession>A0A1X6WXS8</accession>
<proteinExistence type="predicted"/>